<name>A0AAV5BVS0_ELECO</name>
<evidence type="ECO:0000313" key="1">
    <source>
        <dbReference type="EMBL" id="GJM90493.1"/>
    </source>
</evidence>
<comment type="caution">
    <text evidence="1">The sequence shown here is derived from an EMBL/GenBank/DDBJ whole genome shotgun (WGS) entry which is preliminary data.</text>
</comment>
<reference evidence="1" key="1">
    <citation type="journal article" date="2018" name="DNA Res.">
        <title>Multiple hybrid de novo genome assembly of finger millet, an orphan allotetraploid crop.</title>
        <authorList>
            <person name="Hatakeyama M."/>
            <person name="Aluri S."/>
            <person name="Balachadran M.T."/>
            <person name="Sivarajan S.R."/>
            <person name="Patrignani A."/>
            <person name="Gruter S."/>
            <person name="Poveda L."/>
            <person name="Shimizu-Inatsugi R."/>
            <person name="Baeten J."/>
            <person name="Francoijs K.J."/>
            <person name="Nataraja K.N."/>
            <person name="Reddy Y.A.N."/>
            <person name="Phadnis S."/>
            <person name="Ravikumar R.L."/>
            <person name="Schlapbach R."/>
            <person name="Sreeman S.M."/>
            <person name="Shimizu K.K."/>
        </authorList>
    </citation>
    <scope>NUCLEOTIDE SEQUENCE</scope>
</reference>
<dbReference type="PANTHER" id="PTHR33116">
    <property type="entry name" value="REVERSE TRANSCRIPTASE ZINC-BINDING DOMAIN-CONTAINING PROTEIN-RELATED-RELATED"/>
    <property type="match status" value="1"/>
</dbReference>
<keyword evidence="2" id="KW-1185">Reference proteome</keyword>
<dbReference type="Proteomes" id="UP001054889">
    <property type="component" value="Unassembled WGS sequence"/>
</dbReference>
<dbReference type="PANTHER" id="PTHR33116:SF86">
    <property type="entry name" value="REVERSE TRANSCRIPTASE DOMAIN-CONTAINING PROTEIN"/>
    <property type="match status" value="1"/>
</dbReference>
<gene>
    <name evidence="1" type="primary">ga06778</name>
    <name evidence="1" type="ORF">PR202_ga06778</name>
</gene>
<organism evidence="1 2">
    <name type="scientific">Eleusine coracana subsp. coracana</name>
    <dbReference type="NCBI Taxonomy" id="191504"/>
    <lineage>
        <taxon>Eukaryota</taxon>
        <taxon>Viridiplantae</taxon>
        <taxon>Streptophyta</taxon>
        <taxon>Embryophyta</taxon>
        <taxon>Tracheophyta</taxon>
        <taxon>Spermatophyta</taxon>
        <taxon>Magnoliopsida</taxon>
        <taxon>Liliopsida</taxon>
        <taxon>Poales</taxon>
        <taxon>Poaceae</taxon>
        <taxon>PACMAD clade</taxon>
        <taxon>Chloridoideae</taxon>
        <taxon>Cynodonteae</taxon>
        <taxon>Eleusininae</taxon>
        <taxon>Eleusine</taxon>
    </lineage>
</organism>
<proteinExistence type="predicted"/>
<dbReference type="AlphaFoldDB" id="A0AAV5BVS0"/>
<protein>
    <submittedName>
        <fullName evidence="1">Uncharacterized protein</fullName>
    </submittedName>
</protein>
<evidence type="ECO:0000313" key="2">
    <source>
        <dbReference type="Proteomes" id="UP001054889"/>
    </source>
</evidence>
<sequence length="108" mass="11946">MILDMYEQGSGQMVNHEKSVVFFSANCTDDMKQEVRQVLNIDKEALAEKYLGLSTALGCSTKEAFEYMPGRLRGLMGAWSGRQASCARREVLIKSVAQAVPTYPMSSS</sequence>
<reference evidence="1" key="2">
    <citation type="submission" date="2021-12" db="EMBL/GenBank/DDBJ databases">
        <title>Resequencing data analysis of finger millet.</title>
        <authorList>
            <person name="Hatakeyama M."/>
            <person name="Aluri S."/>
            <person name="Balachadran M.T."/>
            <person name="Sivarajan S.R."/>
            <person name="Poveda L."/>
            <person name="Shimizu-Inatsugi R."/>
            <person name="Schlapbach R."/>
            <person name="Sreeman S.M."/>
            <person name="Shimizu K.K."/>
        </authorList>
    </citation>
    <scope>NUCLEOTIDE SEQUENCE</scope>
</reference>
<accession>A0AAV5BVS0</accession>
<dbReference type="EMBL" id="BQKI01000003">
    <property type="protein sequence ID" value="GJM90493.1"/>
    <property type="molecule type" value="Genomic_DNA"/>
</dbReference>